<dbReference type="CDD" id="cd00052">
    <property type="entry name" value="EH"/>
    <property type="match status" value="1"/>
</dbReference>
<dbReference type="EMBL" id="BLLF01000384">
    <property type="protein sequence ID" value="GFH11215.1"/>
    <property type="molecule type" value="Genomic_DNA"/>
</dbReference>
<evidence type="ECO:0000259" key="2">
    <source>
        <dbReference type="PROSITE" id="PS50222"/>
    </source>
</evidence>
<evidence type="ECO:0000313" key="3">
    <source>
        <dbReference type="EMBL" id="GFH11215.1"/>
    </source>
</evidence>
<evidence type="ECO:0008006" key="5">
    <source>
        <dbReference type="Google" id="ProtNLM"/>
    </source>
</evidence>
<accession>A0A699YPN1</accession>
<dbReference type="InterPro" id="IPR011992">
    <property type="entry name" value="EF-hand-dom_pair"/>
</dbReference>
<dbReference type="Proteomes" id="UP000485058">
    <property type="component" value="Unassembled WGS sequence"/>
</dbReference>
<dbReference type="InterPro" id="IPR002048">
    <property type="entry name" value="EF_hand_dom"/>
</dbReference>
<evidence type="ECO:0000313" key="4">
    <source>
        <dbReference type="Proteomes" id="UP000485058"/>
    </source>
</evidence>
<dbReference type="InterPro" id="IPR000261">
    <property type="entry name" value="EH_dom"/>
</dbReference>
<dbReference type="SUPFAM" id="SSF47473">
    <property type="entry name" value="EF-hand"/>
    <property type="match status" value="1"/>
</dbReference>
<dbReference type="GO" id="GO:0005737">
    <property type="term" value="C:cytoplasm"/>
    <property type="evidence" value="ECO:0007669"/>
    <property type="project" value="TreeGrafter"/>
</dbReference>
<feature type="domain" description="EF-hand" evidence="2">
    <location>
        <begin position="3"/>
        <end position="38"/>
    </location>
</feature>
<dbReference type="GO" id="GO:0006897">
    <property type="term" value="P:endocytosis"/>
    <property type="evidence" value="ECO:0007669"/>
    <property type="project" value="TreeGrafter"/>
</dbReference>
<reference evidence="3 4" key="1">
    <citation type="submission" date="2020-02" db="EMBL/GenBank/DDBJ databases">
        <title>Draft genome sequence of Haematococcus lacustris strain NIES-144.</title>
        <authorList>
            <person name="Morimoto D."/>
            <person name="Nakagawa S."/>
            <person name="Yoshida T."/>
            <person name="Sawayama S."/>
        </authorList>
    </citation>
    <scope>NUCLEOTIDE SEQUENCE [LARGE SCALE GENOMIC DNA]</scope>
    <source>
        <strain evidence="3 4">NIES-144</strain>
    </source>
</reference>
<dbReference type="Gene3D" id="1.10.238.10">
    <property type="entry name" value="EF-hand"/>
    <property type="match status" value="1"/>
</dbReference>
<comment type="caution">
    <text evidence="3">The sequence shown here is derived from an EMBL/GenBank/DDBJ whole genome shotgun (WGS) entry which is preliminary data.</text>
</comment>
<dbReference type="PANTHER" id="PTHR11216:SF31">
    <property type="entry name" value="AT21416P"/>
    <property type="match status" value="1"/>
</dbReference>
<evidence type="ECO:0000259" key="1">
    <source>
        <dbReference type="PROSITE" id="PS50031"/>
    </source>
</evidence>
<feature type="non-terminal residue" evidence="3">
    <location>
        <position position="1"/>
    </location>
</feature>
<sequence length="98" mass="11239">MAQNTLVYDRWFAFADTDRDGRVTGKDAVSFFEKSGLPRDVLAKVWDMANSGRQGYLDRMSFHKAMDLISLAQQVRQRHACTKRKLHVHAAKSEHSKT</sequence>
<dbReference type="PROSITE" id="PS50031">
    <property type="entry name" value="EH"/>
    <property type="match status" value="1"/>
</dbReference>
<organism evidence="3 4">
    <name type="scientific">Haematococcus lacustris</name>
    <name type="common">Green alga</name>
    <name type="synonym">Haematococcus pluvialis</name>
    <dbReference type="NCBI Taxonomy" id="44745"/>
    <lineage>
        <taxon>Eukaryota</taxon>
        <taxon>Viridiplantae</taxon>
        <taxon>Chlorophyta</taxon>
        <taxon>core chlorophytes</taxon>
        <taxon>Chlorophyceae</taxon>
        <taxon>CS clade</taxon>
        <taxon>Chlamydomonadales</taxon>
        <taxon>Haematococcaceae</taxon>
        <taxon>Haematococcus</taxon>
    </lineage>
</organism>
<gene>
    <name evidence="3" type="ORF">HaLaN_06682</name>
</gene>
<proteinExistence type="predicted"/>
<dbReference type="GO" id="GO:0005886">
    <property type="term" value="C:plasma membrane"/>
    <property type="evidence" value="ECO:0007669"/>
    <property type="project" value="TreeGrafter"/>
</dbReference>
<dbReference type="PROSITE" id="PS50222">
    <property type="entry name" value="EF_HAND_2"/>
    <property type="match status" value="1"/>
</dbReference>
<dbReference type="Pfam" id="PF12763">
    <property type="entry name" value="EH"/>
    <property type="match status" value="1"/>
</dbReference>
<feature type="domain" description="EH" evidence="1">
    <location>
        <begin position="4"/>
        <end position="74"/>
    </location>
</feature>
<keyword evidence="4" id="KW-1185">Reference proteome</keyword>
<name>A0A699YPN1_HAELA</name>
<protein>
    <recommendedName>
        <fullName evidence="5">EF-hand domain-containing protein</fullName>
    </recommendedName>
</protein>
<dbReference type="AlphaFoldDB" id="A0A699YPN1"/>
<dbReference type="GO" id="GO:0016197">
    <property type="term" value="P:endosomal transport"/>
    <property type="evidence" value="ECO:0007669"/>
    <property type="project" value="TreeGrafter"/>
</dbReference>
<dbReference type="GO" id="GO:0005509">
    <property type="term" value="F:calcium ion binding"/>
    <property type="evidence" value="ECO:0007669"/>
    <property type="project" value="InterPro"/>
</dbReference>
<dbReference type="PANTHER" id="PTHR11216">
    <property type="entry name" value="EH DOMAIN"/>
    <property type="match status" value="1"/>
</dbReference>
<dbReference type="SMART" id="SM00027">
    <property type="entry name" value="EH"/>
    <property type="match status" value="1"/>
</dbReference>